<evidence type="ECO:0000313" key="14">
    <source>
        <dbReference type="RefSeq" id="XP_020664479.2"/>
    </source>
</evidence>
<feature type="domain" description="C2H2-type" evidence="11">
    <location>
        <begin position="272"/>
        <end position="299"/>
    </location>
</feature>
<evidence type="ECO:0000256" key="2">
    <source>
        <dbReference type="ARBA" id="ARBA00022723"/>
    </source>
</evidence>
<feature type="domain" description="KRAB" evidence="12">
    <location>
        <begin position="6"/>
        <end position="79"/>
    </location>
</feature>
<dbReference type="PANTHER" id="PTHR47772">
    <property type="entry name" value="ZINC FINGER PROTEIN 200"/>
    <property type="match status" value="1"/>
</dbReference>
<sequence length="1242" mass="142553">MAQVPEAFVEVTVSSSRGLHSLVSRHPQKALHKNTMQEDYTIKASLGGFPIHTSELLTRLDRGEVAWVPDLQSSDESTDEGPVKPTLKRWPKGGAWWDRYRSPAKYPSSDSSSSDDDQRSEVEGEKPQRSHRLTILRRSVLDICRGNRFQSVKTKESLNNGSQSKRSQGSQSNLIEAGDVRENAVKERVAEEEQPFSCLTCGHFFKSKISLSSHQRIHFKENATYECSFCGKKFAIQKKLTAHQRSHAREKDDNHPSRATENLKTCPEEMPYKCLECKKCFTLKDHLLLHQRRHTAEKPHKCSECGKSYIRKEHLARHQKIHQGPKTNTSPEKKVTVEDSPETSEKRSSTALVREITSLSDVGTTNYQETQTSLYKCQFCGKYLRSKTLLVDHERIHRELRPYKCPQCQKSFHFKYRLNMHQKIHMRQADCQYRGRCPSTTVPLAKHEKLHTRKRPYNSYKCPKGFIQKPHLLRHQETNVKRKGFIKRTNSLTALEGIFTEPNLCKGPIHMQSVTHNSGLATYQKSHTKGKCYKCQNCGKRMKKKAFLINHMKIHRKKKKYQCWKCWESFSQKNHLAVHQRRHVREKLSICLDSDRKRTKKKTLSTHKHENLLTKKLSCCYCSKSFDNNYSLTRHEKIHSGEKPFRCAICDKGFIESYNLKRHEKTHLKGSGFKHHRMPLLQRPFTCAVCGKGFVHTLNLKRHVKTHLKKNGYKQPTVAEVSHVFSNCMNDIYFQGKGHGGPPENIKRQAASKTAENDSLEDTSESETEPQAVLGKGSKTGTPRGSKQRKMQVKVDVESSRKRKRHCQQNYRGVSANQVMTPKKKLRKEDNVILHYKEDEHFIHQQNQPQKNSEKVHLRSCEMVGWQLRSQAMPRRKSKRGVRPAGQRVRFCFCQKEGVEMAPRKIPSNSRICKKSQNSQVCRKLKACSQGPPNTTVSSELFKSSPKNGKSGRPCVSLPFQRTLPEESKMEATESATSEWLGCSEQERGLQKMLGKELEDSANSQSRRTKKCQAYNATDQAESQVSPLVSRSDIEQNGLSNAALQKVATASIGQQMEAQSMSAGEPFSYSREEGGGCTETVRELQSSACQREIIAGQQAKHVCTQCNKSFRSRENLYVHEKNHRETRPFACIHCKKSFYTVQSLKTHVRIHTGEKPFRCTECDFCANTSSALHHHRKTHSQWKPYSCQQCKESFWFVHSLILHLGVHNTKEPYMCSDCGRKFARKNGLILHRKSKHSSKAAE</sequence>
<dbReference type="PROSITE" id="PS50157">
    <property type="entry name" value="ZINC_FINGER_C2H2_2"/>
    <property type="match status" value="16"/>
</dbReference>
<feature type="region of interest" description="Disordered" evidence="10">
    <location>
        <begin position="996"/>
        <end position="1017"/>
    </location>
</feature>
<dbReference type="InterPro" id="IPR050636">
    <property type="entry name" value="C2H2-ZF_domain-containing"/>
</dbReference>
<dbReference type="SMART" id="SM00349">
    <property type="entry name" value="KRAB"/>
    <property type="match status" value="1"/>
</dbReference>
<feature type="region of interest" description="Disordered" evidence="10">
    <location>
        <begin position="154"/>
        <end position="178"/>
    </location>
</feature>
<feature type="domain" description="C2H2-type" evidence="11">
    <location>
        <begin position="1157"/>
        <end position="1184"/>
    </location>
</feature>
<feature type="region of interest" description="Disordered" evidence="10">
    <location>
        <begin position="736"/>
        <end position="808"/>
    </location>
</feature>
<dbReference type="RefSeq" id="XP_020664479.2">
    <property type="nucleotide sequence ID" value="XM_020808820.2"/>
</dbReference>
<name>A0A6J0V1Q0_9SAUR</name>
<evidence type="ECO:0000256" key="10">
    <source>
        <dbReference type="SAM" id="MobiDB-lite"/>
    </source>
</evidence>
<feature type="domain" description="C2H2-type" evidence="11">
    <location>
        <begin position="1129"/>
        <end position="1156"/>
    </location>
</feature>
<dbReference type="Proteomes" id="UP001652642">
    <property type="component" value="Chromosome 2"/>
</dbReference>
<keyword evidence="7" id="KW-0804">Transcription</keyword>
<gene>
    <name evidence="14" type="primary">LOC140701258</name>
</gene>
<reference evidence="14" key="2">
    <citation type="submission" date="2025-08" db="UniProtKB">
        <authorList>
            <consortium name="RefSeq"/>
        </authorList>
    </citation>
    <scope>IDENTIFICATION</scope>
</reference>
<feature type="compositionally biased region" description="Basic and acidic residues" evidence="10">
    <location>
        <begin position="116"/>
        <end position="128"/>
    </location>
</feature>
<evidence type="ECO:0000259" key="12">
    <source>
        <dbReference type="PROSITE" id="PS50805"/>
    </source>
</evidence>
<feature type="domain" description="C2H2-type" evidence="11">
    <location>
        <begin position="645"/>
        <end position="667"/>
    </location>
</feature>
<feature type="compositionally biased region" description="Low complexity" evidence="10">
    <location>
        <begin position="159"/>
        <end position="173"/>
    </location>
</feature>
<keyword evidence="4 9" id="KW-0863">Zinc-finger</keyword>
<feature type="domain" description="C2H2-type" evidence="11">
    <location>
        <begin position="533"/>
        <end position="560"/>
    </location>
</feature>
<dbReference type="SUPFAM" id="SSF57667">
    <property type="entry name" value="beta-beta-alpha zinc fingers"/>
    <property type="match status" value="10"/>
</dbReference>
<evidence type="ECO:0000313" key="13">
    <source>
        <dbReference type="Proteomes" id="UP001652642"/>
    </source>
</evidence>
<feature type="compositionally biased region" description="Acidic residues" evidence="10">
    <location>
        <begin position="758"/>
        <end position="768"/>
    </location>
</feature>
<organism evidence="13 14">
    <name type="scientific">Pogona vitticeps</name>
    <name type="common">central bearded dragon</name>
    <dbReference type="NCBI Taxonomy" id="103695"/>
    <lineage>
        <taxon>Eukaryota</taxon>
        <taxon>Metazoa</taxon>
        <taxon>Chordata</taxon>
        <taxon>Craniata</taxon>
        <taxon>Vertebrata</taxon>
        <taxon>Euteleostomi</taxon>
        <taxon>Lepidosauria</taxon>
        <taxon>Squamata</taxon>
        <taxon>Bifurcata</taxon>
        <taxon>Unidentata</taxon>
        <taxon>Episquamata</taxon>
        <taxon>Toxicofera</taxon>
        <taxon>Iguania</taxon>
        <taxon>Acrodonta</taxon>
        <taxon>Agamidae</taxon>
        <taxon>Amphibolurinae</taxon>
        <taxon>Pogona</taxon>
    </lineage>
</organism>
<reference evidence="13" key="1">
    <citation type="submission" date="2025-05" db="UniProtKB">
        <authorList>
            <consortium name="RefSeq"/>
        </authorList>
    </citation>
    <scope>NUCLEOTIDE SEQUENCE [LARGE SCALE GENOMIC DNA]</scope>
</reference>
<keyword evidence="5" id="KW-0862">Zinc</keyword>
<evidence type="ECO:0000256" key="9">
    <source>
        <dbReference type="PROSITE-ProRule" id="PRU00042"/>
    </source>
</evidence>
<evidence type="ECO:0000256" key="8">
    <source>
        <dbReference type="ARBA" id="ARBA00023242"/>
    </source>
</evidence>
<dbReference type="PROSITE" id="PS50805">
    <property type="entry name" value="KRAB"/>
    <property type="match status" value="1"/>
</dbReference>
<keyword evidence="8" id="KW-0539">Nucleus</keyword>
<dbReference type="InterPro" id="IPR036236">
    <property type="entry name" value="Znf_C2H2_sf"/>
</dbReference>
<dbReference type="PANTHER" id="PTHR47772:SF13">
    <property type="entry name" value="GASTRULA ZINC FINGER PROTEIN XLCGF49.1-LIKE-RELATED"/>
    <property type="match status" value="1"/>
</dbReference>
<feature type="region of interest" description="Disordered" evidence="10">
    <location>
        <begin position="243"/>
        <end position="262"/>
    </location>
</feature>
<dbReference type="InterPro" id="IPR001909">
    <property type="entry name" value="KRAB"/>
</dbReference>
<keyword evidence="3" id="KW-0677">Repeat</keyword>
<feature type="domain" description="C2H2-type" evidence="11">
    <location>
        <begin position="403"/>
        <end position="430"/>
    </location>
</feature>
<dbReference type="GeneID" id="140701258"/>
<dbReference type="Pfam" id="PF00096">
    <property type="entry name" value="zf-C2H2"/>
    <property type="match status" value="9"/>
</dbReference>
<feature type="region of interest" description="Disordered" evidence="10">
    <location>
        <begin position="316"/>
        <end position="349"/>
    </location>
</feature>
<evidence type="ECO:0000259" key="11">
    <source>
        <dbReference type="PROSITE" id="PS50157"/>
    </source>
</evidence>
<feature type="region of interest" description="Disordered" evidence="10">
    <location>
        <begin position="102"/>
        <end position="131"/>
    </location>
</feature>
<protein>
    <submittedName>
        <fullName evidence="14">Uncharacterized protein</fullName>
    </submittedName>
</protein>
<feature type="domain" description="C2H2-type" evidence="11">
    <location>
        <begin position="375"/>
        <end position="402"/>
    </location>
</feature>
<feature type="domain" description="C2H2-type" evidence="11">
    <location>
        <begin position="561"/>
        <end position="588"/>
    </location>
</feature>
<feature type="domain" description="C2H2-type" evidence="11">
    <location>
        <begin position="685"/>
        <end position="712"/>
    </location>
</feature>
<feature type="compositionally biased region" description="Polar residues" evidence="10">
    <location>
        <begin position="931"/>
        <end position="948"/>
    </location>
</feature>
<feature type="domain" description="C2H2-type" evidence="11">
    <location>
        <begin position="196"/>
        <end position="223"/>
    </location>
</feature>
<feature type="domain" description="C2H2-type" evidence="11">
    <location>
        <begin position="1213"/>
        <end position="1241"/>
    </location>
</feature>
<feature type="compositionally biased region" description="Basic and acidic residues" evidence="10">
    <location>
        <begin position="331"/>
        <end position="348"/>
    </location>
</feature>
<accession>A0A6J0V1Q0</accession>
<feature type="domain" description="C2H2-type" evidence="11">
    <location>
        <begin position="1101"/>
        <end position="1128"/>
    </location>
</feature>
<dbReference type="SMART" id="SM00355">
    <property type="entry name" value="ZnF_C2H2"/>
    <property type="match status" value="16"/>
</dbReference>
<evidence type="ECO:0000256" key="5">
    <source>
        <dbReference type="ARBA" id="ARBA00022833"/>
    </source>
</evidence>
<dbReference type="InterPro" id="IPR013087">
    <property type="entry name" value="Znf_C2H2_type"/>
</dbReference>
<proteinExistence type="predicted"/>
<dbReference type="Gene3D" id="3.30.160.60">
    <property type="entry name" value="Classic Zinc Finger"/>
    <property type="match status" value="16"/>
</dbReference>
<comment type="subcellular location">
    <subcellularLocation>
        <location evidence="1">Nucleus</location>
    </subcellularLocation>
</comment>
<feature type="domain" description="C2H2-type" evidence="11">
    <location>
        <begin position="1185"/>
        <end position="1212"/>
    </location>
</feature>
<feature type="compositionally biased region" description="Basic and acidic residues" evidence="10">
    <location>
        <begin position="247"/>
        <end position="258"/>
    </location>
</feature>
<evidence type="ECO:0000256" key="1">
    <source>
        <dbReference type="ARBA" id="ARBA00004123"/>
    </source>
</evidence>
<keyword evidence="2" id="KW-0479">Metal-binding</keyword>
<feature type="domain" description="C2H2-type" evidence="11">
    <location>
        <begin position="225"/>
        <end position="252"/>
    </location>
</feature>
<feature type="region of interest" description="Disordered" evidence="10">
    <location>
        <begin position="927"/>
        <end position="956"/>
    </location>
</feature>
<evidence type="ECO:0000256" key="7">
    <source>
        <dbReference type="ARBA" id="ARBA00023163"/>
    </source>
</evidence>
<evidence type="ECO:0000256" key="4">
    <source>
        <dbReference type="ARBA" id="ARBA00022771"/>
    </source>
</evidence>
<evidence type="ECO:0000256" key="3">
    <source>
        <dbReference type="ARBA" id="ARBA00022737"/>
    </source>
</evidence>
<keyword evidence="6" id="KW-0805">Transcription regulation</keyword>
<feature type="domain" description="C2H2-type" evidence="11">
    <location>
        <begin position="300"/>
        <end position="327"/>
    </location>
</feature>
<keyword evidence="13" id="KW-1185">Reference proteome</keyword>
<feature type="domain" description="C2H2-type" evidence="11">
    <location>
        <begin position="617"/>
        <end position="644"/>
    </location>
</feature>
<evidence type="ECO:0000256" key="6">
    <source>
        <dbReference type="ARBA" id="ARBA00023015"/>
    </source>
</evidence>
<dbReference type="PROSITE" id="PS00028">
    <property type="entry name" value="ZINC_FINGER_C2H2_1"/>
    <property type="match status" value="15"/>
</dbReference>